<feature type="chain" id="PRO_5039054223" evidence="1">
    <location>
        <begin position="21"/>
        <end position="158"/>
    </location>
</feature>
<dbReference type="EMBL" id="FNKK01000002">
    <property type="protein sequence ID" value="SDR06239.1"/>
    <property type="molecule type" value="Genomic_DNA"/>
</dbReference>
<keyword evidence="3" id="KW-1185">Reference proteome</keyword>
<name>A0A1H1FZN4_9ACTN</name>
<evidence type="ECO:0000256" key="1">
    <source>
        <dbReference type="SAM" id="SignalP"/>
    </source>
</evidence>
<evidence type="ECO:0000313" key="2">
    <source>
        <dbReference type="EMBL" id="SDR06239.1"/>
    </source>
</evidence>
<dbReference type="AlphaFoldDB" id="A0A1H1FZN4"/>
<keyword evidence="1" id="KW-0732">Signal</keyword>
<feature type="signal peptide" evidence="1">
    <location>
        <begin position="1"/>
        <end position="20"/>
    </location>
</feature>
<proteinExistence type="predicted"/>
<dbReference type="OrthoDB" id="3539644at2"/>
<dbReference type="Proteomes" id="UP000217103">
    <property type="component" value="Unassembled WGS sequence"/>
</dbReference>
<sequence length="158" mass="17086">MTRSLVNVALAAIAATGAVAVAPTAASASTAERSAAAAGAASAVERSAAAAGAAARPHLLTYKIYFGKCEDTCRIKVRIKNTSRKKLYNVRLNARLWINGTRVGACYDHIGSIRPKKVRWGGCTVRSAKLSRMWTRYLDGEIDFNAETKTVVHYEYYS</sequence>
<protein>
    <submittedName>
        <fullName evidence="2">Uncharacterized protein</fullName>
    </submittedName>
</protein>
<gene>
    <name evidence="2" type="ORF">SAMN04489764_3272</name>
</gene>
<accession>A0A1H1FZN4</accession>
<organism evidence="2 3">
    <name type="scientific">Thermostaphylospora chromogena</name>
    <dbReference type="NCBI Taxonomy" id="35622"/>
    <lineage>
        <taxon>Bacteria</taxon>
        <taxon>Bacillati</taxon>
        <taxon>Actinomycetota</taxon>
        <taxon>Actinomycetes</taxon>
        <taxon>Streptosporangiales</taxon>
        <taxon>Thermomonosporaceae</taxon>
        <taxon>Thermostaphylospora</taxon>
    </lineage>
</organism>
<dbReference type="RefSeq" id="WP_093259799.1">
    <property type="nucleotide sequence ID" value="NZ_FNKK01000002.1"/>
</dbReference>
<reference evidence="2 3" key="1">
    <citation type="submission" date="2016-10" db="EMBL/GenBank/DDBJ databases">
        <authorList>
            <person name="de Groot N.N."/>
        </authorList>
    </citation>
    <scope>NUCLEOTIDE SEQUENCE [LARGE SCALE GENOMIC DNA]</scope>
    <source>
        <strain evidence="2 3">DSM 43794</strain>
    </source>
</reference>
<evidence type="ECO:0000313" key="3">
    <source>
        <dbReference type="Proteomes" id="UP000217103"/>
    </source>
</evidence>